<evidence type="ECO:0000256" key="3">
    <source>
        <dbReference type="ARBA" id="ARBA00022679"/>
    </source>
</evidence>
<organism evidence="8 9">
    <name type="scientific">Phtheirospermum japonicum</name>
    <dbReference type="NCBI Taxonomy" id="374723"/>
    <lineage>
        <taxon>Eukaryota</taxon>
        <taxon>Viridiplantae</taxon>
        <taxon>Streptophyta</taxon>
        <taxon>Embryophyta</taxon>
        <taxon>Tracheophyta</taxon>
        <taxon>Spermatophyta</taxon>
        <taxon>Magnoliopsida</taxon>
        <taxon>eudicotyledons</taxon>
        <taxon>Gunneridae</taxon>
        <taxon>Pentapetalae</taxon>
        <taxon>asterids</taxon>
        <taxon>lamiids</taxon>
        <taxon>Lamiales</taxon>
        <taxon>Orobanchaceae</taxon>
        <taxon>Orobanchaceae incertae sedis</taxon>
        <taxon>Phtheirospermum</taxon>
    </lineage>
</organism>
<dbReference type="Pfam" id="PF10394">
    <property type="entry name" value="Hat1_N"/>
    <property type="match status" value="1"/>
</dbReference>
<evidence type="ECO:0000256" key="4">
    <source>
        <dbReference type="ARBA" id="ARBA00023315"/>
    </source>
</evidence>
<dbReference type="GO" id="GO:0005634">
    <property type="term" value="C:nucleus"/>
    <property type="evidence" value="ECO:0007669"/>
    <property type="project" value="InterPro"/>
</dbReference>
<evidence type="ECO:0000256" key="6">
    <source>
        <dbReference type="SAM" id="MobiDB-lite"/>
    </source>
</evidence>
<keyword evidence="4" id="KW-0012">Acyltransferase</keyword>
<dbReference type="EMBL" id="BMAC01000133">
    <property type="protein sequence ID" value="GFP86865.1"/>
    <property type="molecule type" value="Genomic_DNA"/>
</dbReference>
<comment type="catalytic activity">
    <reaction evidence="5">
        <text>L-lysyl-[protein] + acetyl-CoA = N(6)-acetyl-L-lysyl-[protein] + CoA + H(+)</text>
        <dbReference type="Rhea" id="RHEA:45948"/>
        <dbReference type="Rhea" id="RHEA-COMP:9752"/>
        <dbReference type="Rhea" id="RHEA-COMP:10731"/>
        <dbReference type="ChEBI" id="CHEBI:15378"/>
        <dbReference type="ChEBI" id="CHEBI:29969"/>
        <dbReference type="ChEBI" id="CHEBI:57287"/>
        <dbReference type="ChEBI" id="CHEBI:57288"/>
        <dbReference type="ChEBI" id="CHEBI:61930"/>
        <dbReference type="EC" id="2.3.1.48"/>
    </reaction>
</comment>
<dbReference type="GO" id="GO:0031509">
    <property type="term" value="P:subtelomeric heterochromatin formation"/>
    <property type="evidence" value="ECO:0007669"/>
    <property type="project" value="InterPro"/>
</dbReference>
<dbReference type="EC" id="2.3.1.48" evidence="2"/>
<dbReference type="Proteomes" id="UP000653305">
    <property type="component" value="Unassembled WGS sequence"/>
</dbReference>
<dbReference type="PANTHER" id="PTHR12046">
    <property type="entry name" value="HISTONE ACETYLTRANSFERASE TYPE B CATALYTIC SUBUNIT"/>
    <property type="match status" value="1"/>
</dbReference>
<keyword evidence="3 8" id="KW-0808">Transferase</keyword>
<dbReference type="GO" id="GO:0000781">
    <property type="term" value="C:chromosome, telomeric region"/>
    <property type="evidence" value="ECO:0007669"/>
    <property type="project" value="GOC"/>
</dbReference>
<gene>
    <name evidence="8" type="ORF">PHJA_000830300</name>
</gene>
<dbReference type="Gene3D" id="3.90.360.10">
    <property type="entry name" value="Histone acetyl transferase 1 (HAT1), N-terminal domain"/>
    <property type="match status" value="1"/>
</dbReference>
<dbReference type="InterPro" id="IPR037113">
    <property type="entry name" value="Hat1_N_sf"/>
</dbReference>
<feature type="region of interest" description="Disordered" evidence="6">
    <location>
        <begin position="1"/>
        <end position="24"/>
    </location>
</feature>
<dbReference type="SUPFAM" id="SSF55729">
    <property type="entry name" value="Acyl-CoA N-acyltransferases (Nat)"/>
    <property type="match status" value="1"/>
</dbReference>
<comment type="similarity">
    <text evidence="1">Belongs to the HAT1 family.</text>
</comment>
<dbReference type="InterPro" id="IPR017380">
    <property type="entry name" value="Hist_AcTrfase_B-typ_cat-su"/>
</dbReference>
<protein>
    <recommendedName>
        <fullName evidence="2">histone acetyltransferase</fullName>
        <ecNumber evidence="2">2.3.1.48</ecNumber>
    </recommendedName>
</protein>
<evidence type="ECO:0000313" key="9">
    <source>
        <dbReference type="Proteomes" id="UP000653305"/>
    </source>
</evidence>
<evidence type="ECO:0000256" key="2">
    <source>
        <dbReference type="ARBA" id="ARBA00013184"/>
    </source>
</evidence>
<name>A0A830BT83_9LAMI</name>
<reference evidence="8" key="1">
    <citation type="submission" date="2020-07" db="EMBL/GenBank/DDBJ databases">
        <title>Ethylene signaling mediates host invasion by parasitic plants.</title>
        <authorList>
            <person name="Yoshida S."/>
        </authorList>
    </citation>
    <scope>NUCLEOTIDE SEQUENCE</scope>
    <source>
        <strain evidence="8">Okayama</strain>
    </source>
</reference>
<comment type="caution">
    <text evidence="8">The sequence shown here is derived from an EMBL/GenBank/DDBJ whole genome shotgun (WGS) entry which is preliminary data.</text>
</comment>
<evidence type="ECO:0000256" key="5">
    <source>
        <dbReference type="ARBA" id="ARBA00048017"/>
    </source>
</evidence>
<proteinExistence type="inferred from homology"/>
<evidence type="ECO:0000313" key="8">
    <source>
        <dbReference type="EMBL" id="GFP86865.1"/>
    </source>
</evidence>
<dbReference type="OrthoDB" id="1712981at2759"/>
<dbReference type="AlphaFoldDB" id="A0A830BT83"/>
<dbReference type="GO" id="GO:0004402">
    <property type="term" value="F:histone acetyltransferase activity"/>
    <property type="evidence" value="ECO:0007669"/>
    <property type="project" value="InterPro"/>
</dbReference>
<feature type="domain" description="Histone acetyl transferase HAT1 N-terminal" evidence="7">
    <location>
        <begin position="31"/>
        <end position="78"/>
    </location>
</feature>
<dbReference type="InterPro" id="IPR019467">
    <property type="entry name" value="Hat1_N"/>
</dbReference>
<evidence type="ECO:0000256" key="1">
    <source>
        <dbReference type="ARBA" id="ARBA00010543"/>
    </source>
</evidence>
<accession>A0A830BT83</accession>
<sequence>MGTKHHTFSDSTSESKRRRRAGFSKIDAGIEPNECFKIFLVSGKDEVDSPNSFQVEPVDLNHFFEDDGKIYGYQGLKLWCGGGGFILFGPFRDGVK</sequence>
<dbReference type="InterPro" id="IPR016181">
    <property type="entry name" value="Acyl_CoA_acyltransferase"/>
</dbReference>
<keyword evidence="9" id="KW-1185">Reference proteome</keyword>
<evidence type="ECO:0000259" key="7">
    <source>
        <dbReference type="Pfam" id="PF10394"/>
    </source>
</evidence>